<dbReference type="EMBL" id="JPOS01000026">
    <property type="protein sequence ID" value="KGE88019.1"/>
    <property type="molecule type" value="Genomic_DNA"/>
</dbReference>
<dbReference type="AlphaFoldDB" id="A0A098S6J4"/>
<sequence length="466" mass="55130">MYSSSDISWKEIHTPQISYNLGTSPLFLSRENFAFTLSQSSISCIPGFLNLQERDYPENRNFLVFLDEIISEFPELFEPKRVNAVKTWLEGKERVLMEPAGTVFHLSENISDNRQDILLAWDTFKKDTDIQRHFREKYIRKKAWHDYYKVKGDIEKVKRAALSMELDKVFLSEEFESLVQRIESKPFDIYPLAILFVEKVNLIATNDTECFNPINQKVKAYLERRSAHLHNSIRKGNLKAMSSFYRDWVGEPLKSTDPDFPFFFAYTPRQISSRNLDFFLQYQLKICTHPFVKLLEDSIEDYPNLFEPKSIRRVRVWMESNAEKLANQRKQTEGWGQTVTPEGYHKVKGNLSPKEISKRLMDFYERKDLNNTKPFLSEERAEKLSKQGLSYPVNEPAIKPFKLHFEHGGMTRFYELMYEIYESHRPNTSTKSGYKRQFAKFLKHNFENFEGKPLETIMRDLRKISK</sequence>
<proteinExistence type="predicted"/>
<protein>
    <submittedName>
        <fullName evidence="1">Uncharacterized protein</fullName>
    </submittedName>
</protein>
<name>A0A098S6J4_9BACT</name>
<dbReference type="Proteomes" id="UP000029736">
    <property type="component" value="Unassembled WGS sequence"/>
</dbReference>
<accession>A0A098S6J4</accession>
<reference evidence="1 2" key="1">
    <citation type="journal article" date="2014" name="Int. J. Syst. Evol. Microbiol.">
        <title>Phaeodactylibacter xiamenensis gen. nov., sp. nov., a member of the family Saprospiraceae isolated from the marine alga Phaeodactylum tricornutum.</title>
        <authorList>
            <person name="Chen Z.Jr."/>
            <person name="Lei X."/>
            <person name="Lai Q."/>
            <person name="Li Y."/>
            <person name="Zhang B."/>
            <person name="Zhang J."/>
            <person name="Zhang H."/>
            <person name="Yang L."/>
            <person name="Zheng W."/>
            <person name="Tian Y."/>
            <person name="Yu Z."/>
            <person name="Xu H.Jr."/>
            <person name="Zheng T."/>
        </authorList>
    </citation>
    <scope>NUCLEOTIDE SEQUENCE [LARGE SCALE GENOMIC DNA]</scope>
    <source>
        <strain evidence="1 2">KD52</strain>
    </source>
</reference>
<dbReference type="RefSeq" id="WP_044220161.1">
    <property type="nucleotide sequence ID" value="NZ_JBKAGJ010000037.1"/>
</dbReference>
<keyword evidence="2" id="KW-1185">Reference proteome</keyword>
<evidence type="ECO:0000313" key="2">
    <source>
        <dbReference type="Proteomes" id="UP000029736"/>
    </source>
</evidence>
<organism evidence="1 2">
    <name type="scientific">Phaeodactylibacter xiamenensis</name>
    <dbReference type="NCBI Taxonomy" id="1524460"/>
    <lineage>
        <taxon>Bacteria</taxon>
        <taxon>Pseudomonadati</taxon>
        <taxon>Bacteroidota</taxon>
        <taxon>Saprospiria</taxon>
        <taxon>Saprospirales</taxon>
        <taxon>Haliscomenobacteraceae</taxon>
        <taxon>Phaeodactylibacter</taxon>
    </lineage>
</organism>
<evidence type="ECO:0000313" key="1">
    <source>
        <dbReference type="EMBL" id="KGE88019.1"/>
    </source>
</evidence>
<dbReference type="STRING" id="1524460.IX84_11510"/>
<comment type="caution">
    <text evidence="1">The sequence shown here is derived from an EMBL/GenBank/DDBJ whole genome shotgun (WGS) entry which is preliminary data.</text>
</comment>
<gene>
    <name evidence="1" type="ORF">IX84_11510</name>
</gene>